<sequence length="401" mass="43555">MPGSPTPAQIAQVQENIKNLQALNDYVYTYGQNKILNAYLLLSEQDNSDLGLNIGLNILEGVFWAVGSEFGPVGNFLASFGSGMVSYWASSANTPPSLNTTFSDMINRISATFQAFDAQMAVYYNNVAGNWNTSFSFNGKTGTLSDLATMTVPTEHDTAFQPLAAAGIFALDQQIWKTVMQKNYVVTFWDGQPVIFPGEQNNPPVSWAQGFIAVNPAYSVGWNWHNSSGCGDTNGWEIQEYNIGTGAGFFSDGSMSNAACAYLFIDSCGGQVINAHGLFYRNDVFNNLGITHKTQIVPSGGIPVAATQLSVGYLRAMKEGRTLGKLIEREGRESVQQRIVEKAHADSVFARNLAMRPRQTLETFLGVKIPEVVNLSVVVEDGRTFGLVVPAKKPDQPGLLT</sequence>
<dbReference type="EMBL" id="JBIGIA010000003">
    <property type="protein sequence ID" value="MFG6456298.1"/>
    <property type="molecule type" value="Genomic_DNA"/>
</dbReference>
<organism evidence="1 2">
    <name type="scientific">Pelomonas nitida</name>
    <dbReference type="NCBI Taxonomy" id="3299027"/>
    <lineage>
        <taxon>Bacteria</taxon>
        <taxon>Pseudomonadati</taxon>
        <taxon>Pseudomonadota</taxon>
        <taxon>Betaproteobacteria</taxon>
        <taxon>Burkholderiales</taxon>
        <taxon>Sphaerotilaceae</taxon>
        <taxon>Roseateles</taxon>
    </lineage>
</organism>
<accession>A0ABW7G306</accession>
<evidence type="ECO:0000313" key="2">
    <source>
        <dbReference type="Proteomes" id="UP001606305"/>
    </source>
</evidence>
<dbReference type="Proteomes" id="UP001606305">
    <property type="component" value="Unassembled WGS sequence"/>
</dbReference>
<comment type="caution">
    <text evidence="1">The sequence shown here is derived from an EMBL/GenBank/DDBJ whole genome shotgun (WGS) entry which is preliminary data.</text>
</comment>
<gene>
    <name evidence="1" type="ORF">ACG00X_05590</name>
</gene>
<name>A0ABW7G306_9BURK</name>
<evidence type="ECO:0000313" key="1">
    <source>
        <dbReference type="EMBL" id="MFG6456298.1"/>
    </source>
</evidence>
<reference evidence="1 2" key="1">
    <citation type="submission" date="2024-09" db="EMBL/GenBank/DDBJ databases">
        <title>Novel species of the genus Pelomonas and Roseateles isolated from streams.</title>
        <authorList>
            <person name="Lu H."/>
        </authorList>
    </citation>
    <scope>NUCLEOTIDE SEQUENCE [LARGE SCALE GENOMIC DNA]</scope>
    <source>
        <strain evidence="1 2">BYS96W</strain>
    </source>
</reference>
<dbReference type="RefSeq" id="WP_394487022.1">
    <property type="nucleotide sequence ID" value="NZ_JBIGIA010000003.1"/>
</dbReference>
<dbReference type="SUPFAM" id="SSF56209">
    <property type="entry name" value="Nitrile hydratase alpha chain"/>
    <property type="match status" value="1"/>
</dbReference>
<keyword evidence="2" id="KW-1185">Reference proteome</keyword>
<dbReference type="InterPro" id="IPR036648">
    <property type="entry name" value="CN_Hdrase_a/SCN_Hdrase_g_sf"/>
</dbReference>
<protein>
    <submittedName>
        <fullName evidence="1">Uncharacterized protein</fullName>
    </submittedName>
</protein>
<proteinExistence type="predicted"/>